<keyword evidence="1" id="KW-0175">Coiled coil</keyword>
<dbReference type="EMBL" id="NBNE01000085">
    <property type="protein sequence ID" value="OWZ23115.1"/>
    <property type="molecule type" value="Genomic_DNA"/>
</dbReference>
<protein>
    <submittedName>
        <fullName evidence="2">Uncharacterized protein</fullName>
    </submittedName>
</protein>
<evidence type="ECO:0000313" key="2">
    <source>
        <dbReference type="EMBL" id="OWZ23115.1"/>
    </source>
</evidence>
<proteinExistence type="predicted"/>
<evidence type="ECO:0000256" key="1">
    <source>
        <dbReference type="SAM" id="Coils"/>
    </source>
</evidence>
<evidence type="ECO:0000313" key="3">
    <source>
        <dbReference type="Proteomes" id="UP000198211"/>
    </source>
</evidence>
<gene>
    <name evidence="2" type="ORF">PHMEG_0002072</name>
</gene>
<feature type="coiled-coil region" evidence="1">
    <location>
        <begin position="1327"/>
        <end position="1354"/>
    </location>
</feature>
<feature type="coiled-coil region" evidence="1">
    <location>
        <begin position="1843"/>
        <end position="1898"/>
    </location>
</feature>
<accession>A0A225WZ85</accession>
<dbReference type="OrthoDB" id="192163at2759"/>
<feature type="coiled-coil region" evidence="1">
    <location>
        <begin position="1955"/>
        <end position="1989"/>
    </location>
</feature>
<feature type="coiled-coil region" evidence="1">
    <location>
        <begin position="284"/>
        <end position="339"/>
    </location>
</feature>
<name>A0A225WZ85_9STRA</name>
<comment type="caution">
    <text evidence="2">The sequence shown here is derived from an EMBL/GenBank/DDBJ whole genome shotgun (WGS) entry which is preliminary data.</text>
</comment>
<feature type="coiled-coil region" evidence="1">
    <location>
        <begin position="198"/>
        <end position="260"/>
    </location>
</feature>
<sequence length="2244" mass="263387">MFGPLLHQAKDAARQFKDTAIVEGKRALVTALNYAELPPLRDRRLLRQHVVHIHDMDAETLKYSRIRERVVEDMNDAARMEQELHFGLKKRNKRRAPLLNRFQELKAEADRRQQTHILEEIEQCRQIKEETRVVEEEESVDALLSFERLQTASSIGTCIFDTAYEPGKWNLATSGSYRPGLDEHTVDISSTRGFIVENEQKRLELLEIQSKVTMLREQMEQVDQAKTNLGLDMRTVLERKDHILQEINQLRAKQDELNEILSGPPRRDPSDHEKQQFHSVVTRRAALMKQLRDLDARSANIEQRSAIVLRSKASFLPILRETEEKLAEIHAQVDDIEKKRHDLSVVMGKSIFQHDAVLTDGMSVQVTKPLIDPTNLFHQVTMESKFEMLKIAVAPVHQHYQKAKNQVVEGWKVNEYRSLAEQDLNSAVARLVKVRDRYMKLETSSLQSDIVHAIQKFHVNGNELRQCIFPLKGQIEWWSHQIPKKSKGLKYAIEHNAIMLDEGETSGRITGCFHLPKRCIYRIQMNIDIQRTTTDSVTSDATENLHKLSEDWKLYVGPEMDSLQQHTFRDLGGKILRTGELSFEFSGIRLCFNLEISNGSVNNTKHKIFRYVLSNTAKYEERLEDFREEENRVRLHQKEKHFVSELTKTMRMQSKKTSSERATELLQELIQMERSKAKMWDSTMFHGHSQRFKRTEYVKTLRDEIKKEIAVQIDYSVALRQGRVNESEMLAVGTLIDIDLSFKGNRKEESRMNFQARKSTLMEPKRLAAKRFLGDYCSFKSNNASTSTESWRKETMIVGVRYEWREARTKLYIMHKLCGPSSKADPTMKASTHVKPAWYQLTNTNAVFLSSSCIKTLKRKRKEEAEALILFAGKEAKIEQLQQETQKSIQGEKEAAFREAKEDDMLSQQMMHELIRREKLFYTDAIRLTTYNEHVSSQIDFQVQRKLNVLVQQPRPVDIEPILHEEKENFARQFVRGKLALIKKTWERKTKRVNNKRAKERVERSFRIRHEQQLMHEVNESNERDLAALRADQEKRAKEELLQIPNFQAAVEQAFFKCEHIEVKAWGTKYDIGFKCKKCGKEMSKSCDNPDHTRGGDSKLDGDVRCHRAETASGIGFRFDNSEHLHKVENERLRLEKEARSMEELEAMLYDRLDPKSIDDFNYRHGINRGPLLYNADSSDPLYPRLIQDIHRAAYQDEILFHGRLKNFNFRIHQILRQLVECTNRLVLQRVFLENVQHENEIVLKKLPLIEADHIRAVALIEEDQAAMKHFEEATRWLTAAQNERAAAYYAFEGVEEEAEFSELHAPALVKSSDEMVIVYQRNKDEFDFVIEELGAAKERLEKAEAERRKGDQLMNRLYYRTQGTILRTRYGFVSVQYYRTDDNCVVVTPLHWEATLFIPMDEILTYEAMYREEEIFSMTNEDEPKKEKEEKLLTKVICQDELESQLAYEMEGRKASLESARKYAGFVQRRGRIYPPGGRKSISLGPSRLDAKRIARASEKRLAMATIEHKLLNKERQLRNEGKHERNTSGMNSLTQQVFSELLGDTIKKLCEERIQQGKHEAHELVHAKSNVVIMATDQSTAPDGALVARLLGFDRLWISRKQKYVLLYATWSKEFAKLQLVRNEMARREELHRLAEDERLCLETRRKEMLAEERLSRKFYLEEMVFFMQERKAMASAEIEMKEHLRQLELEAMKAKYAKTVDDRNRINDKAARRLEIKLGKNEQHRLHREWRQIKVEDELSMQIREKEIADTLAEALERQFDKYIADQMAHGKISAEIEASRAMERLCEAQQVATAKQRAFNIKMVQNRMIATVETFYELSRIEVEWMDAVERLKYWEYRAPYLKQNLKRMEHELERILKEREHVVNDAKSKREYADKCKKRIEDADTSLSNAIQEKEKAMLKYKRVHKLNATIDSEVLHDRVQRFRTAYLRDRLHTQYFALLTDSIVRRALIECSEREILLRESKIKQLEQERFMKSKEVSVLQRKRRRTLRMRLRRAELGKLMFGHSQQRLLKEMFQRWTKLWSERARVRASYKMKHELLLQKQKLTMTTFSPVLKKESLLREFKAVNIPTKISIIHDHQRRLLQCRLCLQKYSEDQNNRFSCVYHTGTYAFACVRTCETRRNASTGPAAVPASCMMHRAKRWLCCDETEEGHHGSSGCARRFHLPTRNNPELEDLVERKTTQEQTVVDQINQQLLELRERNVVEKMKFASKSVVTKMEQDLAKQRATAAKFHSLDRRAT</sequence>
<organism evidence="2 3">
    <name type="scientific">Phytophthora megakarya</name>
    <dbReference type="NCBI Taxonomy" id="4795"/>
    <lineage>
        <taxon>Eukaryota</taxon>
        <taxon>Sar</taxon>
        <taxon>Stramenopiles</taxon>
        <taxon>Oomycota</taxon>
        <taxon>Peronosporomycetes</taxon>
        <taxon>Peronosporales</taxon>
        <taxon>Peronosporaceae</taxon>
        <taxon>Phytophthora</taxon>
    </lineage>
</organism>
<reference evidence="3" key="1">
    <citation type="submission" date="2017-03" db="EMBL/GenBank/DDBJ databases">
        <title>Phytopthora megakarya and P. palmivora, two closely related causual agents of cacao black pod achieved similar genome size and gene model numbers by different mechanisms.</title>
        <authorList>
            <person name="Ali S."/>
            <person name="Shao J."/>
            <person name="Larry D.J."/>
            <person name="Kronmiller B."/>
            <person name="Shen D."/>
            <person name="Strem M.D."/>
            <person name="Melnick R.L."/>
            <person name="Guiltinan M.J."/>
            <person name="Tyler B.M."/>
            <person name="Meinhardt L.W."/>
            <person name="Bailey B.A."/>
        </authorList>
    </citation>
    <scope>NUCLEOTIDE SEQUENCE [LARGE SCALE GENOMIC DNA]</scope>
    <source>
        <strain evidence="3">zdho120</strain>
    </source>
</reference>
<keyword evidence="3" id="KW-1185">Reference proteome</keyword>
<dbReference type="Proteomes" id="UP000198211">
    <property type="component" value="Unassembled WGS sequence"/>
</dbReference>
<dbReference type="STRING" id="4795.A0A225WZ85"/>